<dbReference type="InterPro" id="IPR017896">
    <property type="entry name" value="4Fe4S_Fe-S-bd"/>
</dbReference>
<evidence type="ECO:0000256" key="3">
    <source>
        <dbReference type="ARBA" id="ARBA00023004"/>
    </source>
</evidence>
<dbReference type="Gene3D" id="3.40.50.360">
    <property type="match status" value="1"/>
</dbReference>
<dbReference type="InterPro" id="IPR017900">
    <property type="entry name" value="4Fe4S_Fe_S_CS"/>
</dbReference>
<dbReference type="EMBL" id="JACSPP010000033">
    <property type="protein sequence ID" value="MBD8040912.1"/>
    <property type="molecule type" value="Genomic_DNA"/>
</dbReference>
<sequence>MFRTFALSENQLKQKHTMETISRRSALKRMGLLVAGAACMGMPALTACENKTKKRIILYFTGTGNCLYVARQLADEHTELLSIPQLVKQGRYTFEADEIGIVYPVYGHMPPNMVREFIKKAHLEAGYKFAILTYGNRKCSSVEIWDDVSRKAGCPFDYITTMIMVDNWLPNFDMNEQIKIDKHIPESLERIRTDLVAQRRWHEPVTELERQQHAGFLQASGVNPETGFLLHSQDAFTVTDACIGCGICTEVCPRGNYELTSTGIKTEGACEFCFACIHNCPQKAILFKQMKEVNPNARYRNEHVSLWSIKEANHQKL</sequence>
<name>A0ABR8Y9M9_9BACT</name>
<keyword evidence="2" id="KW-0479">Metal-binding</keyword>
<dbReference type="Proteomes" id="UP000620874">
    <property type="component" value="Unassembled WGS sequence"/>
</dbReference>
<organism evidence="6 7">
    <name type="scientific">Phocaeicola intestinalis</name>
    <dbReference type="NCBI Taxonomy" id="2762212"/>
    <lineage>
        <taxon>Bacteria</taxon>
        <taxon>Pseudomonadati</taxon>
        <taxon>Bacteroidota</taxon>
        <taxon>Bacteroidia</taxon>
        <taxon>Bacteroidales</taxon>
        <taxon>Bacteroidaceae</taxon>
        <taxon>Phocaeicola</taxon>
    </lineage>
</organism>
<dbReference type="NCBIfam" id="NF038196">
    <property type="entry name" value="ferrodoxin_EFR1"/>
    <property type="match status" value="1"/>
</dbReference>
<dbReference type="InterPro" id="IPR050157">
    <property type="entry name" value="PSI_iron-sulfur_center"/>
</dbReference>
<dbReference type="InterPro" id="IPR029039">
    <property type="entry name" value="Flavoprotein-like_sf"/>
</dbReference>
<dbReference type="Gene3D" id="3.30.70.20">
    <property type="match status" value="1"/>
</dbReference>
<dbReference type="PANTHER" id="PTHR24960">
    <property type="entry name" value="PHOTOSYSTEM I IRON-SULFUR CENTER-RELATED"/>
    <property type="match status" value="1"/>
</dbReference>
<dbReference type="PROSITE" id="PS00198">
    <property type="entry name" value="4FE4S_FER_1"/>
    <property type="match status" value="2"/>
</dbReference>
<dbReference type="SUPFAM" id="SSF54862">
    <property type="entry name" value="4Fe-4S ferredoxins"/>
    <property type="match status" value="1"/>
</dbReference>
<evidence type="ECO:0000259" key="5">
    <source>
        <dbReference type="PROSITE" id="PS51379"/>
    </source>
</evidence>
<proteinExistence type="predicted"/>
<evidence type="ECO:0000256" key="4">
    <source>
        <dbReference type="ARBA" id="ARBA00023014"/>
    </source>
</evidence>
<dbReference type="InterPro" id="IPR047964">
    <property type="entry name" value="EFR1-like"/>
</dbReference>
<dbReference type="PROSITE" id="PS51318">
    <property type="entry name" value="TAT"/>
    <property type="match status" value="1"/>
</dbReference>
<evidence type="ECO:0000256" key="2">
    <source>
        <dbReference type="ARBA" id="ARBA00022723"/>
    </source>
</evidence>
<gene>
    <name evidence="6" type="ORF">H9625_10785</name>
</gene>
<keyword evidence="7" id="KW-1185">Reference proteome</keyword>
<dbReference type="InterPro" id="IPR006311">
    <property type="entry name" value="TAT_signal"/>
</dbReference>
<feature type="domain" description="4Fe-4S ferredoxin-type" evidence="5">
    <location>
        <begin position="233"/>
        <end position="262"/>
    </location>
</feature>
<keyword evidence="1" id="KW-0004">4Fe-4S</keyword>
<comment type="caution">
    <text evidence="6">The sequence shown here is derived from an EMBL/GenBank/DDBJ whole genome shotgun (WGS) entry which is preliminary data.</text>
</comment>
<dbReference type="PROSITE" id="PS51379">
    <property type="entry name" value="4FE4S_FER_2"/>
    <property type="match status" value="1"/>
</dbReference>
<evidence type="ECO:0000313" key="7">
    <source>
        <dbReference type="Proteomes" id="UP000620874"/>
    </source>
</evidence>
<evidence type="ECO:0000313" key="6">
    <source>
        <dbReference type="EMBL" id="MBD8040912.1"/>
    </source>
</evidence>
<keyword evidence="3" id="KW-0408">Iron</keyword>
<dbReference type="PANTHER" id="PTHR24960:SF79">
    <property type="entry name" value="PHOTOSYSTEM I IRON-SULFUR CENTER"/>
    <property type="match status" value="1"/>
</dbReference>
<dbReference type="Pfam" id="PF00037">
    <property type="entry name" value="Fer4"/>
    <property type="match status" value="1"/>
</dbReference>
<keyword evidence="4" id="KW-0411">Iron-sulfur</keyword>
<evidence type="ECO:0000256" key="1">
    <source>
        <dbReference type="ARBA" id="ARBA00022485"/>
    </source>
</evidence>
<protein>
    <submittedName>
        <fullName evidence="6">4Fe-4S binding protein</fullName>
    </submittedName>
</protein>
<dbReference type="SUPFAM" id="SSF52218">
    <property type="entry name" value="Flavoproteins"/>
    <property type="match status" value="1"/>
</dbReference>
<reference evidence="6 7" key="1">
    <citation type="submission" date="2020-08" db="EMBL/GenBank/DDBJ databases">
        <title>A Genomic Blueprint of the Chicken Gut Microbiome.</title>
        <authorList>
            <person name="Gilroy R."/>
            <person name="Ravi A."/>
            <person name="Getino M."/>
            <person name="Pursley I."/>
            <person name="Horton D.L."/>
            <person name="Alikhan N.-F."/>
            <person name="Baker D."/>
            <person name="Gharbi K."/>
            <person name="Hall N."/>
            <person name="Watson M."/>
            <person name="Adriaenssens E.M."/>
            <person name="Foster-Nyarko E."/>
            <person name="Jarju S."/>
            <person name="Secka A."/>
            <person name="Antonio M."/>
            <person name="Oren A."/>
            <person name="Chaudhuri R."/>
            <person name="La Ragione R.M."/>
            <person name="Hildebrand F."/>
            <person name="Pallen M.J."/>
        </authorList>
    </citation>
    <scope>NUCLEOTIDE SEQUENCE [LARGE SCALE GENOMIC DNA]</scope>
    <source>
        <strain evidence="6 7">Sa1CVN1</strain>
    </source>
</reference>
<accession>A0ABR8Y9M9</accession>